<reference evidence="1" key="1">
    <citation type="journal article" date="2021" name="Microb. Physiol.">
        <title>Proteogenomic Insights into the Physiology of Marine, Sulfate-Reducing, Filamentous Desulfonema limicola and Desulfonema magnum.</title>
        <authorList>
            <person name="Schnaars V."/>
            <person name="Wohlbrand L."/>
            <person name="Scheve S."/>
            <person name="Hinrichs C."/>
            <person name="Reinhardt R."/>
            <person name="Rabus R."/>
        </authorList>
    </citation>
    <scope>NUCLEOTIDE SEQUENCE</scope>
    <source>
        <strain evidence="1">4be13</strain>
    </source>
</reference>
<proteinExistence type="predicted"/>
<protein>
    <submittedName>
        <fullName evidence="1">Uncharacterized protein</fullName>
    </submittedName>
</protein>
<evidence type="ECO:0000313" key="2">
    <source>
        <dbReference type="Proteomes" id="UP000663722"/>
    </source>
</evidence>
<keyword evidence="2" id="KW-1185">Reference proteome</keyword>
<dbReference type="KEGG" id="dmm:dnm_053300"/>
<dbReference type="AlphaFoldDB" id="A0A975GPX3"/>
<dbReference type="Proteomes" id="UP000663722">
    <property type="component" value="Chromosome"/>
</dbReference>
<sequence>MKKICVIPLICVNLWFKHFAGRGCKPARDVFRITAKEPFGRGCKPRPATLA</sequence>
<evidence type="ECO:0000313" key="1">
    <source>
        <dbReference type="EMBL" id="QTA89280.1"/>
    </source>
</evidence>
<dbReference type="EMBL" id="CP061800">
    <property type="protein sequence ID" value="QTA89280.1"/>
    <property type="molecule type" value="Genomic_DNA"/>
</dbReference>
<organism evidence="1 2">
    <name type="scientific">Desulfonema magnum</name>
    <dbReference type="NCBI Taxonomy" id="45655"/>
    <lineage>
        <taxon>Bacteria</taxon>
        <taxon>Pseudomonadati</taxon>
        <taxon>Thermodesulfobacteriota</taxon>
        <taxon>Desulfobacteria</taxon>
        <taxon>Desulfobacterales</taxon>
        <taxon>Desulfococcaceae</taxon>
        <taxon>Desulfonema</taxon>
    </lineage>
</organism>
<accession>A0A975GPX3</accession>
<gene>
    <name evidence="1" type="ORF">dnm_053300</name>
</gene>
<name>A0A975GPX3_9BACT</name>